<proteinExistence type="predicted"/>
<dbReference type="Proteomes" id="UP000237105">
    <property type="component" value="Unassembled WGS sequence"/>
</dbReference>
<dbReference type="AlphaFoldDB" id="A0A2P5AHR9"/>
<evidence type="ECO:0000313" key="2">
    <source>
        <dbReference type="Proteomes" id="UP000237105"/>
    </source>
</evidence>
<evidence type="ECO:0000313" key="1">
    <source>
        <dbReference type="EMBL" id="PON36070.1"/>
    </source>
</evidence>
<name>A0A2P5AHR9_PARAD</name>
<reference evidence="2" key="1">
    <citation type="submission" date="2016-06" db="EMBL/GenBank/DDBJ databases">
        <title>Parallel loss of symbiosis genes in relatives of nitrogen-fixing non-legume Parasponia.</title>
        <authorList>
            <person name="Van Velzen R."/>
            <person name="Holmer R."/>
            <person name="Bu F."/>
            <person name="Rutten L."/>
            <person name="Van Zeijl A."/>
            <person name="Liu W."/>
            <person name="Santuari L."/>
            <person name="Cao Q."/>
            <person name="Sharma T."/>
            <person name="Shen D."/>
            <person name="Roswanjaya Y."/>
            <person name="Wardhani T."/>
            <person name="Kalhor M.S."/>
            <person name="Jansen J."/>
            <person name="Van den Hoogen J."/>
            <person name="Gungor B."/>
            <person name="Hartog M."/>
            <person name="Hontelez J."/>
            <person name="Verver J."/>
            <person name="Yang W.-C."/>
            <person name="Schijlen E."/>
            <person name="Repin R."/>
            <person name="Schilthuizen M."/>
            <person name="Schranz E."/>
            <person name="Heidstra R."/>
            <person name="Miyata K."/>
            <person name="Fedorova E."/>
            <person name="Kohlen W."/>
            <person name="Bisseling T."/>
            <person name="Smit S."/>
            <person name="Geurts R."/>
        </authorList>
    </citation>
    <scope>NUCLEOTIDE SEQUENCE [LARGE SCALE GENOMIC DNA]</scope>
    <source>
        <strain evidence="2">cv. WU1-14</strain>
    </source>
</reference>
<dbReference type="Gene3D" id="1.10.340.70">
    <property type="match status" value="1"/>
</dbReference>
<keyword evidence="2" id="KW-1185">Reference proteome</keyword>
<dbReference type="OrthoDB" id="1731868at2759"/>
<dbReference type="PANTHER" id="PTHR48475">
    <property type="entry name" value="RIBONUCLEASE H"/>
    <property type="match status" value="1"/>
</dbReference>
<accession>A0A2P5AHR9</accession>
<sequence length="155" mass="17804">MAYLQEVQRLFLTFTACNIQLLPRIENTRADALAKLASTKDAELLKVVPVDFLVSPSIEVEPQVTMPIDEKPSWMDPIMRYIQNDNLPESKDNAKQLRMKAARYIIHDEKFYRKRFSSPLLLCVNDEKARYIMREIHKGICGNHSGGQALANKIL</sequence>
<gene>
    <name evidence="1" type="ORF">PanWU01x14_331270</name>
</gene>
<comment type="caution">
    <text evidence="1">The sequence shown here is derived from an EMBL/GenBank/DDBJ whole genome shotgun (WGS) entry which is preliminary data.</text>
</comment>
<dbReference type="EMBL" id="JXTB01000585">
    <property type="protein sequence ID" value="PON36070.1"/>
    <property type="molecule type" value="Genomic_DNA"/>
</dbReference>
<dbReference type="PANTHER" id="PTHR48475:SF2">
    <property type="entry name" value="RIBONUCLEASE H"/>
    <property type="match status" value="1"/>
</dbReference>
<protein>
    <recommendedName>
        <fullName evidence="3">RNase H type-1 domain-containing protein</fullName>
    </recommendedName>
</protein>
<evidence type="ECO:0008006" key="3">
    <source>
        <dbReference type="Google" id="ProtNLM"/>
    </source>
</evidence>
<organism evidence="1 2">
    <name type="scientific">Parasponia andersonii</name>
    <name type="common">Sponia andersonii</name>
    <dbReference type="NCBI Taxonomy" id="3476"/>
    <lineage>
        <taxon>Eukaryota</taxon>
        <taxon>Viridiplantae</taxon>
        <taxon>Streptophyta</taxon>
        <taxon>Embryophyta</taxon>
        <taxon>Tracheophyta</taxon>
        <taxon>Spermatophyta</taxon>
        <taxon>Magnoliopsida</taxon>
        <taxon>eudicotyledons</taxon>
        <taxon>Gunneridae</taxon>
        <taxon>Pentapetalae</taxon>
        <taxon>rosids</taxon>
        <taxon>fabids</taxon>
        <taxon>Rosales</taxon>
        <taxon>Cannabaceae</taxon>
        <taxon>Parasponia</taxon>
    </lineage>
</organism>